<dbReference type="KEGG" id="lxx:Lxx13950"/>
<evidence type="ECO:0008006" key="4">
    <source>
        <dbReference type="Google" id="ProtNLM"/>
    </source>
</evidence>
<reference evidence="2 3" key="1">
    <citation type="journal article" date="2004" name="Mol. Plant Microbe Interact.">
        <title>The genome sequence of the Gram-positive sugarcane pathogen Leifsonia xyli subsp. xyli.</title>
        <authorList>
            <person name="Monteiro-Vitorello C.B."/>
            <person name="Camargo L.E.A."/>
            <person name="Van Sluys M.A."/>
            <person name="Kitajima J.P."/>
            <person name="Truffi D."/>
            <person name="do Amaral A.M."/>
            <person name="Harakava R."/>
            <person name="de Oliveira J.C.F."/>
            <person name="Wood D."/>
            <person name="de Oliveira M.C."/>
            <person name="Miyaki C.Y."/>
            <person name="Takita M.A."/>
            <person name="da Silva A.C.R."/>
            <person name="Furlan L.R."/>
            <person name="Carraro D.M."/>
            <person name="Camarotte G."/>
            <person name="Almeida N.F. Jr."/>
            <person name="Carrer H."/>
            <person name="Coutinho L.L."/>
            <person name="El-Dorry H.A."/>
            <person name="Ferro M.I.T."/>
            <person name="Gagliardi P.R."/>
            <person name="Giglioti E."/>
            <person name="Goldman M.H.S."/>
            <person name="Goldman G.H."/>
            <person name="Kimura E.T."/>
            <person name="Ferro E.S."/>
            <person name="Kuramae E.E."/>
            <person name="Lemos E.G.M."/>
            <person name="Lemos M.V.F."/>
            <person name="Mauro S.M.Z."/>
            <person name="Machado M.A."/>
            <person name="Marino C.L."/>
            <person name="Menck C.F."/>
            <person name="Nunes L.R."/>
            <person name="Oliveira R.C."/>
            <person name="Pereira G.G."/>
            <person name="Siqueira W."/>
            <person name="de Souza A.A."/>
            <person name="Tsai S.M."/>
            <person name="Zanca A.S."/>
            <person name="Simpson A.J.G."/>
            <person name="Brumbley S.M."/>
            <person name="Setubal J.C."/>
        </authorList>
    </citation>
    <scope>NUCLEOTIDE SEQUENCE [LARGE SCALE GENOMIC DNA]</scope>
    <source>
        <strain evidence="2 3">CTCB07</strain>
    </source>
</reference>
<dbReference type="EMBL" id="AE016822">
    <property type="protein sequence ID" value="AAT89216.1"/>
    <property type="molecule type" value="Genomic_DNA"/>
</dbReference>
<evidence type="ECO:0000256" key="1">
    <source>
        <dbReference type="SAM" id="SignalP"/>
    </source>
</evidence>
<dbReference type="Proteomes" id="UP000001306">
    <property type="component" value="Chromosome"/>
</dbReference>
<keyword evidence="1" id="KW-0732">Signal</keyword>
<protein>
    <recommendedName>
        <fullName evidence="4">Secreted protein</fullName>
    </recommendedName>
</protein>
<evidence type="ECO:0000313" key="3">
    <source>
        <dbReference type="Proteomes" id="UP000001306"/>
    </source>
</evidence>
<dbReference type="HOGENOM" id="CLU_1114732_0_0_11"/>
<accession>Q6AEI0</accession>
<keyword evidence="3" id="KW-1185">Reference proteome</keyword>
<gene>
    <name evidence="2" type="ordered locus">Lxx13950</name>
</gene>
<evidence type="ECO:0000313" key="2">
    <source>
        <dbReference type="EMBL" id="AAT89216.1"/>
    </source>
</evidence>
<sequence>MRKTMFAVVRVAIGHCLLASSLAILAMVFPPAHASVATSATPEAATASVVLKPLIVVRQIEVLYVDGSSGADLYGTVKVTDVDGSASSVAFARGEYDSVPVQSWSDAPVSPNGLSAAKLSISVDLWDHWSPVFIPDRPVAQGTIDTRSGHSGLNAGVVRGRGKSAVEITYSKQTSWQKTIIDKVVLKDSNDNPAQIPEFDLAGRRARVIPSLSALLRCHKPSRLLGTDPLSGQQSRLFFIKSVLLVCFS</sequence>
<feature type="chain" id="PRO_5004270737" description="Secreted protein" evidence="1">
    <location>
        <begin position="35"/>
        <end position="249"/>
    </location>
</feature>
<organism evidence="2 3">
    <name type="scientific">Leifsonia xyli subsp. xyli (strain CTCB07)</name>
    <dbReference type="NCBI Taxonomy" id="281090"/>
    <lineage>
        <taxon>Bacteria</taxon>
        <taxon>Bacillati</taxon>
        <taxon>Actinomycetota</taxon>
        <taxon>Actinomycetes</taxon>
        <taxon>Micrococcales</taxon>
        <taxon>Microbacteriaceae</taxon>
        <taxon>Leifsonia</taxon>
    </lineage>
</organism>
<proteinExistence type="predicted"/>
<name>Q6AEI0_LEIXX</name>
<feature type="signal peptide" evidence="1">
    <location>
        <begin position="1"/>
        <end position="34"/>
    </location>
</feature>
<dbReference type="AlphaFoldDB" id="Q6AEI0"/>